<organism evidence="2 3">
    <name type="scientific">Nocardiopsis mangrovi</name>
    <dbReference type="NCBI Taxonomy" id="1179818"/>
    <lineage>
        <taxon>Bacteria</taxon>
        <taxon>Bacillati</taxon>
        <taxon>Actinomycetota</taxon>
        <taxon>Actinomycetes</taxon>
        <taxon>Streptosporangiales</taxon>
        <taxon>Nocardiopsidaceae</taxon>
        <taxon>Nocardiopsis</taxon>
    </lineage>
</organism>
<dbReference type="Gene3D" id="2.170.15.10">
    <property type="entry name" value="Proaerolysin, chain A, domain 3"/>
    <property type="match status" value="1"/>
</dbReference>
<evidence type="ECO:0000313" key="3">
    <source>
        <dbReference type="Proteomes" id="UP001595923"/>
    </source>
</evidence>
<accession>A0ABV9E778</accession>
<reference evidence="3" key="1">
    <citation type="journal article" date="2019" name="Int. J. Syst. Evol. Microbiol.">
        <title>The Global Catalogue of Microorganisms (GCM) 10K type strain sequencing project: providing services to taxonomists for standard genome sequencing and annotation.</title>
        <authorList>
            <consortium name="The Broad Institute Genomics Platform"/>
            <consortium name="The Broad Institute Genome Sequencing Center for Infectious Disease"/>
            <person name="Wu L."/>
            <person name="Ma J."/>
        </authorList>
    </citation>
    <scope>NUCLEOTIDE SEQUENCE [LARGE SCALE GENOMIC DNA]</scope>
    <source>
        <strain evidence="3">XZYJ18</strain>
    </source>
</reference>
<sequence>MRTDVVNYMNSLEFQKAEKLPTEPDLKQVGSFTYDGGTFKETEAWVAVRTQEYDNRASEGEAVVTFTHTEKVTDSIRTSVIEPKELGGELWVGGEVGGPAPIPGTKGGAKATIKVGAGTTDPHTSTREVEWGLRQEITVPPHRHYRATMKIRTKSQEVDWAAEVQLTGPAIRYKYMNDDRTWSPMQNGDWAYVFSWVDGANIEGYTINTADWDTRALVEGEHETAVGTLRGKVSAKFGVEARVDVEHIDSQGDAQVIESWTGVPDISGKERPGAPSSEGVPALEIPLQRVSPETAPATH</sequence>
<dbReference type="Proteomes" id="UP001595923">
    <property type="component" value="Unassembled WGS sequence"/>
</dbReference>
<evidence type="ECO:0000256" key="1">
    <source>
        <dbReference type="SAM" id="MobiDB-lite"/>
    </source>
</evidence>
<feature type="region of interest" description="Disordered" evidence="1">
    <location>
        <begin position="263"/>
        <end position="299"/>
    </location>
</feature>
<keyword evidence="3" id="KW-1185">Reference proteome</keyword>
<name>A0ABV9E778_9ACTN</name>
<protein>
    <submittedName>
        <fullName evidence="2">Uncharacterized protein</fullName>
    </submittedName>
</protein>
<proteinExistence type="predicted"/>
<dbReference type="EMBL" id="JBHSFQ010000039">
    <property type="protein sequence ID" value="MFC4565513.1"/>
    <property type="molecule type" value="Genomic_DNA"/>
</dbReference>
<dbReference type="RefSeq" id="WP_378579547.1">
    <property type="nucleotide sequence ID" value="NZ_JBHSFQ010000039.1"/>
</dbReference>
<evidence type="ECO:0000313" key="2">
    <source>
        <dbReference type="EMBL" id="MFC4565513.1"/>
    </source>
</evidence>
<feature type="region of interest" description="Disordered" evidence="1">
    <location>
        <begin position="102"/>
        <end position="125"/>
    </location>
</feature>
<comment type="caution">
    <text evidence="2">The sequence shown here is derived from an EMBL/GenBank/DDBJ whole genome shotgun (WGS) entry which is preliminary data.</text>
</comment>
<dbReference type="SUPFAM" id="SSF56973">
    <property type="entry name" value="Aerolisin/ETX pore-forming domain"/>
    <property type="match status" value="1"/>
</dbReference>
<gene>
    <name evidence="2" type="ORF">ACFO4E_26960</name>
</gene>